<feature type="compositionally biased region" description="Basic residues" evidence="1">
    <location>
        <begin position="62"/>
        <end position="73"/>
    </location>
</feature>
<feature type="compositionally biased region" description="Low complexity" evidence="1">
    <location>
        <begin position="42"/>
        <end position="61"/>
    </location>
</feature>
<sequence>MKDHRMSSFYILDFRNLTTKINDQLAICQTPITMLQELMKASGSHQKSSNSSKPQPGSKPTQQKKHKGKKPGKKGPTQSKLSYEASLLNKDGNLKSLKVQKDFAPTEFFKLKAKDNPKGSPSNFKLVKAWVWLLKCSFGRFWWILVDFEEEGVAMGRNEEEKLGGGAYQGQSVWRKTTGAKDL</sequence>
<feature type="region of interest" description="Disordered" evidence="1">
    <location>
        <begin position="40"/>
        <end position="81"/>
    </location>
</feature>
<accession>A0AAV0BAN1</accession>
<name>A0AAV0BAN1_PHAPC</name>
<keyword evidence="3" id="KW-1185">Reference proteome</keyword>
<evidence type="ECO:0000313" key="3">
    <source>
        <dbReference type="Proteomes" id="UP001153365"/>
    </source>
</evidence>
<gene>
    <name evidence="2" type="ORF">PPACK8108_LOCUS14898</name>
</gene>
<proteinExistence type="predicted"/>
<comment type="caution">
    <text evidence="2">The sequence shown here is derived from an EMBL/GenBank/DDBJ whole genome shotgun (WGS) entry which is preliminary data.</text>
</comment>
<reference evidence="2" key="1">
    <citation type="submission" date="2022-06" db="EMBL/GenBank/DDBJ databases">
        <authorList>
            <consortium name="SYNGENTA / RWTH Aachen University"/>
        </authorList>
    </citation>
    <scope>NUCLEOTIDE SEQUENCE</scope>
</reference>
<evidence type="ECO:0000313" key="2">
    <source>
        <dbReference type="EMBL" id="CAH7682163.1"/>
    </source>
</evidence>
<evidence type="ECO:0000256" key="1">
    <source>
        <dbReference type="SAM" id="MobiDB-lite"/>
    </source>
</evidence>
<protein>
    <submittedName>
        <fullName evidence="2">Uncharacterized protein</fullName>
    </submittedName>
</protein>
<dbReference type="Proteomes" id="UP001153365">
    <property type="component" value="Unassembled WGS sequence"/>
</dbReference>
<dbReference type="AlphaFoldDB" id="A0AAV0BAN1"/>
<organism evidence="2 3">
    <name type="scientific">Phakopsora pachyrhizi</name>
    <name type="common">Asian soybean rust disease fungus</name>
    <dbReference type="NCBI Taxonomy" id="170000"/>
    <lineage>
        <taxon>Eukaryota</taxon>
        <taxon>Fungi</taxon>
        <taxon>Dikarya</taxon>
        <taxon>Basidiomycota</taxon>
        <taxon>Pucciniomycotina</taxon>
        <taxon>Pucciniomycetes</taxon>
        <taxon>Pucciniales</taxon>
        <taxon>Phakopsoraceae</taxon>
        <taxon>Phakopsora</taxon>
    </lineage>
</organism>
<dbReference type="EMBL" id="CALTRL010003896">
    <property type="protein sequence ID" value="CAH7682163.1"/>
    <property type="molecule type" value="Genomic_DNA"/>
</dbReference>